<evidence type="ECO:0000313" key="2">
    <source>
        <dbReference type="Proteomes" id="UP000234681"/>
    </source>
</evidence>
<reference evidence="1 2" key="1">
    <citation type="submission" date="2005-09" db="EMBL/GenBank/DDBJ databases">
        <authorList>
            <person name="Mural R.J."/>
            <person name="Li P.W."/>
            <person name="Adams M.D."/>
            <person name="Amanatides P.G."/>
            <person name="Baden-Tillson H."/>
            <person name="Barnstead M."/>
            <person name="Chin S.H."/>
            <person name="Dew I."/>
            <person name="Evans C.A."/>
            <person name="Ferriera S."/>
            <person name="Flanigan M."/>
            <person name="Fosler C."/>
            <person name="Glodek A."/>
            <person name="Gu Z."/>
            <person name="Holt R.A."/>
            <person name="Jennings D."/>
            <person name="Kraft C.L."/>
            <person name="Lu F."/>
            <person name="Nguyen T."/>
            <person name="Nusskern D.R."/>
            <person name="Pfannkoch C.M."/>
            <person name="Sitter C."/>
            <person name="Sutton G.G."/>
            <person name="Venter J.C."/>
            <person name="Wang Z."/>
            <person name="Woodage T."/>
            <person name="Zheng X.H."/>
            <person name="Zhong F."/>
        </authorList>
    </citation>
    <scope>NUCLEOTIDE SEQUENCE [LARGE SCALE GENOMIC DNA]</scope>
    <source>
        <strain>BN</strain>
        <strain evidence="2">Sprague-Dawley</strain>
    </source>
</reference>
<dbReference type="Proteomes" id="UP000234681">
    <property type="component" value="Chromosome 3"/>
</dbReference>
<name>A6K735_RAT</name>
<gene>
    <name evidence="1" type="ORF">rCG_27501</name>
</gene>
<dbReference type="AlphaFoldDB" id="A6K735"/>
<dbReference type="EMBL" id="CH474026">
    <property type="protein sequence ID" value="EDL95185.1"/>
    <property type="molecule type" value="Genomic_DNA"/>
</dbReference>
<protein>
    <submittedName>
        <fullName evidence="1">RCG27501</fullName>
    </submittedName>
</protein>
<sequence>MLFVNHEPSGTQAAQLSFSYLRTCPNHPTALAIPASSKDILQPSSLDVCSCSMEIGGAYSLVTKYSHDPVTPRMLDWKTISISREQDNQKIIGHCNTKKARI</sequence>
<organism evidence="1 2">
    <name type="scientific">Rattus norvegicus</name>
    <name type="common">Rat</name>
    <dbReference type="NCBI Taxonomy" id="10116"/>
    <lineage>
        <taxon>Eukaryota</taxon>
        <taxon>Metazoa</taxon>
        <taxon>Chordata</taxon>
        <taxon>Craniata</taxon>
        <taxon>Vertebrata</taxon>
        <taxon>Euteleostomi</taxon>
        <taxon>Mammalia</taxon>
        <taxon>Eutheria</taxon>
        <taxon>Euarchontoglires</taxon>
        <taxon>Glires</taxon>
        <taxon>Rodentia</taxon>
        <taxon>Myomorpha</taxon>
        <taxon>Muroidea</taxon>
        <taxon>Muridae</taxon>
        <taxon>Murinae</taxon>
        <taxon>Rattus</taxon>
    </lineage>
</organism>
<accession>A6K735</accession>
<evidence type="ECO:0000313" key="1">
    <source>
        <dbReference type="EMBL" id="EDL95185.1"/>
    </source>
</evidence>
<proteinExistence type="predicted"/>